<feature type="compositionally biased region" description="Low complexity" evidence="6">
    <location>
        <begin position="169"/>
        <end position="206"/>
    </location>
</feature>
<dbReference type="Proteomes" id="UP001341281">
    <property type="component" value="Chromosome 05"/>
</dbReference>
<evidence type="ECO:0000256" key="5">
    <source>
        <dbReference type="ARBA" id="ARBA00023242"/>
    </source>
</evidence>
<dbReference type="EMBL" id="CP144749">
    <property type="protein sequence ID" value="WVZ76890.1"/>
    <property type="molecule type" value="Genomic_DNA"/>
</dbReference>
<dbReference type="CDD" id="cd11393">
    <property type="entry name" value="bHLH_AtbHLH_like"/>
    <property type="match status" value="1"/>
</dbReference>
<feature type="compositionally biased region" description="Polar residues" evidence="6">
    <location>
        <begin position="158"/>
        <end position="168"/>
    </location>
</feature>
<dbReference type="InterPro" id="IPR011598">
    <property type="entry name" value="bHLH_dom"/>
</dbReference>
<name>A0AAQ3TNW2_PASNO</name>
<dbReference type="InterPro" id="IPR045239">
    <property type="entry name" value="bHLH95_bHLH"/>
</dbReference>
<dbReference type="InterPro" id="IPR036638">
    <property type="entry name" value="HLH_DNA-bd_sf"/>
</dbReference>
<dbReference type="PROSITE" id="PS50888">
    <property type="entry name" value="BHLH"/>
    <property type="match status" value="1"/>
</dbReference>
<evidence type="ECO:0000313" key="8">
    <source>
        <dbReference type="EMBL" id="WVZ76890.1"/>
    </source>
</evidence>
<reference evidence="8 9" key="1">
    <citation type="submission" date="2024-02" db="EMBL/GenBank/DDBJ databases">
        <title>High-quality chromosome-scale genome assembly of Pensacola bahiagrass (Paspalum notatum Flugge var. saurae).</title>
        <authorList>
            <person name="Vega J.M."/>
            <person name="Podio M."/>
            <person name="Orjuela J."/>
            <person name="Siena L.A."/>
            <person name="Pessino S.C."/>
            <person name="Combes M.C."/>
            <person name="Mariac C."/>
            <person name="Albertini E."/>
            <person name="Pupilli F."/>
            <person name="Ortiz J.P.A."/>
            <person name="Leblanc O."/>
        </authorList>
    </citation>
    <scope>NUCLEOTIDE SEQUENCE [LARGE SCALE GENOMIC DNA]</scope>
    <source>
        <strain evidence="8">R1</strain>
        <tissue evidence="8">Leaf</tissue>
    </source>
</reference>
<accession>A0AAQ3TNW2</accession>
<keyword evidence="5" id="KW-0539">Nucleus</keyword>
<evidence type="ECO:0000256" key="2">
    <source>
        <dbReference type="ARBA" id="ARBA00005510"/>
    </source>
</evidence>
<feature type="region of interest" description="Disordered" evidence="6">
    <location>
        <begin position="77"/>
        <end position="100"/>
    </location>
</feature>
<keyword evidence="9" id="KW-1185">Reference proteome</keyword>
<organism evidence="8 9">
    <name type="scientific">Paspalum notatum var. saurae</name>
    <dbReference type="NCBI Taxonomy" id="547442"/>
    <lineage>
        <taxon>Eukaryota</taxon>
        <taxon>Viridiplantae</taxon>
        <taxon>Streptophyta</taxon>
        <taxon>Embryophyta</taxon>
        <taxon>Tracheophyta</taxon>
        <taxon>Spermatophyta</taxon>
        <taxon>Magnoliopsida</taxon>
        <taxon>Liliopsida</taxon>
        <taxon>Poales</taxon>
        <taxon>Poaceae</taxon>
        <taxon>PACMAD clade</taxon>
        <taxon>Panicoideae</taxon>
        <taxon>Andropogonodae</taxon>
        <taxon>Paspaleae</taxon>
        <taxon>Paspalinae</taxon>
        <taxon>Paspalum</taxon>
    </lineage>
</organism>
<keyword evidence="4" id="KW-0804">Transcription</keyword>
<dbReference type="PANTHER" id="PTHR16223">
    <property type="entry name" value="TRANSCRIPTION FACTOR BHLH83-RELATED"/>
    <property type="match status" value="1"/>
</dbReference>
<evidence type="ECO:0000256" key="3">
    <source>
        <dbReference type="ARBA" id="ARBA00023015"/>
    </source>
</evidence>
<dbReference type="SUPFAM" id="SSF47459">
    <property type="entry name" value="HLH, helix-loop-helix DNA-binding domain"/>
    <property type="match status" value="1"/>
</dbReference>
<evidence type="ECO:0000313" key="9">
    <source>
        <dbReference type="Proteomes" id="UP001341281"/>
    </source>
</evidence>
<dbReference type="Gene3D" id="4.10.280.10">
    <property type="entry name" value="Helix-loop-helix DNA-binding domain"/>
    <property type="match status" value="1"/>
</dbReference>
<feature type="compositionally biased region" description="Polar residues" evidence="6">
    <location>
        <begin position="216"/>
        <end position="225"/>
    </location>
</feature>
<gene>
    <name evidence="8" type="ORF">U9M48_024811</name>
</gene>
<evidence type="ECO:0000259" key="7">
    <source>
        <dbReference type="PROSITE" id="PS50888"/>
    </source>
</evidence>
<comment type="subcellular location">
    <subcellularLocation>
        <location evidence="1">Nucleus</location>
    </subcellularLocation>
</comment>
<feature type="region of interest" description="Disordered" evidence="6">
    <location>
        <begin position="158"/>
        <end position="225"/>
    </location>
</feature>
<sequence length="384" mass="40715">MDRGLVHKSSPLVGEMGEAGHGWWSVNNLRPPFEQQHHPSLFMPSTTATTAAAPSSSSPLHSFSSLLLSNHYPLPTTSASPPWQHDSISSHGHQEDSWSQLMQGEERYNKEGQMLFPTTICSEAAGGSGGSYIYSATASHGSSTSEEIQLPWGSSVHQHNNKALQQKASSSPRSSSITSTTSLGSNMLEFSNNSSSSPRESISTASGSAFKKARTQEPSQAQSTVKVRKEKLGDRITALHQLVSPFGKTDTASVLLEAIGYIRFLHGQIEALSSPYVGGSNGGGGGSSSKHQQLLLHEATSVHGERQSIFPEDPGQLLHDSAVKKRGLTEQQDGNCEEAKADLRSRGLCLVPVSCTLDVGVDMVAGPADYWAAAAPAFGMGFGG</sequence>
<dbReference type="GO" id="GO:0005634">
    <property type="term" value="C:nucleus"/>
    <property type="evidence" value="ECO:0007669"/>
    <property type="project" value="UniProtKB-SubCell"/>
</dbReference>
<evidence type="ECO:0000256" key="1">
    <source>
        <dbReference type="ARBA" id="ARBA00004123"/>
    </source>
</evidence>
<feature type="domain" description="BHLH" evidence="7">
    <location>
        <begin position="216"/>
        <end position="265"/>
    </location>
</feature>
<dbReference type="GO" id="GO:0000981">
    <property type="term" value="F:DNA-binding transcription factor activity, RNA polymerase II-specific"/>
    <property type="evidence" value="ECO:0007669"/>
    <property type="project" value="TreeGrafter"/>
</dbReference>
<dbReference type="InterPro" id="IPR045843">
    <property type="entry name" value="IND-like"/>
</dbReference>
<dbReference type="GO" id="GO:0000978">
    <property type="term" value="F:RNA polymerase II cis-regulatory region sequence-specific DNA binding"/>
    <property type="evidence" value="ECO:0007669"/>
    <property type="project" value="TreeGrafter"/>
</dbReference>
<dbReference type="AlphaFoldDB" id="A0AAQ3TNW2"/>
<dbReference type="PANTHER" id="PTHR16223:SF136">
    <property type="entry name" value="TRANSCRIPTION FACTOR BHLH133-RELATED"/>
    <property type="match status" value="1"/>
</dbReference>
<evidence type="ECO:0000256" key="4">
    <source>
        <dbReference type="ARBA" id="ARBA00023163"/>
    </source>
</evidence>
<dbReference type="GO" id="GO:0046983">
    <property type="term" value="F:protein dimerization activity"/>
    <property type="evidence" value="ECO:0007669"/>
    <property type="project" value="InterPro"/>
</dbReference>
<comment type="similarity">
    <text evidence="2">Belongs to the bHLH protein family.</text>
</comment>
<keyword evidence="3" id="KW-0805">Transcription regulation</keyword>
<evidence type="ECO:0000256" key="6">
    <source>
        <dbReference type="SAM" id="MobiDB-lite"/>
    </source>
</evidence>
<proteinExistence type="inferred from homology"/>
<protein>
    <recommendedName>
        <fullName evidence="7">BHLH domain-containing protein</fullName>
    </recommendedName>
</protein>